<dbReference type="GO" id="GO:0003700">
    <property type="term" value="F:DNA-binding transcription factor activity"/>
    <property type="evidence" value="ECO:0007669"/>
    <property type="project" value="InterPro"/>
</dbReference>
<sequence>MTARVLADVSISTRAVSRSERVDFWREQVGRLLIDVECQRPPEQELDASLRYQDFGLFRMATIQANAHAVARSGHSIRHDGRDSIFACLMLQGRGFSHQGVDCALHVPGDVVLYDTAQPYGHGFPEQMAMAVLDIPRQLFEQQVGGWPGKGLVKIDHSVGIAGWGPQVVRQLLAEGVPAALAARAHQASQLLEWLHSLWAVQCGQALAGKSTLCSLWRAKAYIEQHLTEDELDGERISRALGLSARQLARIFEQEGLSVSRYLWGRRLERCRIDLQDPALRHLSVSELAFRWGFNHIAHFCRSYKQRFGETPSHTRRQGRSQPGGRKC</sequence>
<proteinExistence type="predicted"/>
<evidence type="ECO:0000313" key="6">
    <source>
        <dbReference type="Proteomes" id="UP000248395"/>
    </source>
</evidence>
<dbReference type="Gene3D" id="1.10.10.60">
    <property type="entry name" value="Homeodomain-like"/>
    <property type="match status" value="1"/>
</dbReference>
<dbReference type="SMART" id="SM00342">
    <property type="entry name" value="HTH_ARAC"/>
    <property type="match status" value="1"/>
</dbReference>
<dbReference type="AlphaFoldDB" id="A0A318JGM3"/>
<dbReference type="Pfam" id="PF12833">
    <property type="entry name" value="HTH_18"/>
    <property type="match status" value="1"/>
</dbReference>
<feature type="domain" description="HTH araC/xylS-type" evidence="4">
    <location>
        <begin position="217"/>
        <end position="318"/>
    </location>
</feature>
<dbReference type="SUPFAM" id="SSF46689">
    <property type="entry name" value="Homeodomain-like"/>
    <property type="match status" value="1"/>
</dbReference>
<evidence type="ECO:0000256" key="3">
    <source>
        <dbReference type="ARBA" id="ARBA00023163"/>
    </source>
</evidence>
<dbReference type="OrthoDB" id="9178898at2"/>
<accession>A0A318JGM3</accession>
<dbReference type="Pfam" id="PF14525">
    <property type="entry name" value="AraC_binding_2"/>
    <property type="match status" value="1"/>
</dbReference>
<reference evidence="5 6" key="1">
    <citation type="submission" date="2018-05" db="EMBL/GenBank/DDBJ databases">
        <title>Genomic Encyclopedia of Type Strains, Phase IV (KMG-IV): sequencing the most valuable type-strain genomes for metagenomic binning, comparative biology and taxonomic classification.</title>
        <authorList>
            <person name="Goeker M."/>
        </authorList>
    </citation>
    <scope>NUCLEOTIDE SEQUENCE [LARGE SCALE GENOMIC DNA]</scope>
    <source>
        <strain evidence="5 6">DSM 25134</strain>
    </source>
</reference>
<organism evidence="5 6">
    <name type="scientific">Aquitalea magnusonii</name>
    <dbReference type="NCBI Taxonomy" id="332411"/>
    <lineage>
        <taxon>Bacteria</taxon>
        <taxon>Pseudomonadati</taxon>
        <taxon>Pseudomonadota</taxon>
        <taxon>Betaproteobacteria</taxon>
        <taxon>Neisseriales</taxon>
        <taxon>Chromobacteriaceae</taxon>
        <taxon>Aquitalea</taxon>
    </lineage>
</organism>
<dbReference type="PANTHER" id="PTHR46796">
    <property type="entry name" value="HTH-TYPE TRANSCRIPTIONAL ACTIVATOR RHAS-RELATED"/>
    <property type="match status" value="1"/>
</dbReference>
<dbReference type="GO" id="GO:0043565">
    <property type="term" value="F:sequence-specific DNA binding"/>
    <property type="evidence" value="ECO:0007669"/>
    <property type="project" value="InterPro"/>
</dbReference>
<dbReference type="PRINTS" id="PR00032">
    <property type="entry name" value="HTHARAC"/>
</dbReference>
<dbReference type="InterPro" id="IPR018060">
    <property type="entry name" value="HTH_AraC"/>
</dbReference>
<dbReference type="PROSITE" id="PS01124">
    <property type="entry name" value="HTH_ARAC_FAMILY_2"/>
    <property type="match status" value="1"/>
</dbReference>
<evidence type="ECO:0000256" key="2">
    <source>
        <dbReference type="ARBA" id="ARBA00023125"/>
    </source>
</evidence>
<keyword evidence="2" id="KW-0238">DNA-binding</keyword>
<dbReference type="PANTHER" id="PTHR46796:SF6">
    <property type="entry name" value="ARAC SUBFAMILY"/>
    <property type="match status" value="1"/>
</dbReference>
<gene>
    <name evidence="5" type="ORF">DFR38_104162</name>
</gene>
<comment type="caution">
    <text evidence="5">The sequence shown here is derived from an EMBL/GenBank/DDBJ whole genome shotgun (WGS) entry which is preliminary data.</text>
</comment>
<dbReference type="RefSeq" id="WP_059286510.1">
    <property type="nucleotide sequence ID" value="NZ_LNQU01000085.1"/>
</dbReference>
<keyword evidence="3" id="KW-0804">Transcription</keyword>
<dbReference type="InterPro" id="IPR020449">
    <property type="entry name" value="Tscrpt_reg_AraC-type_HTH"/>
</dbReference>
<dbReference type="InterPro" id="IPR009057">
    <property type="entry name" value="Homeodomain-like_sf"/>
</dbReference>
<name>A0A318JGM3_9NEIS</name>
<dbReference type="InterPro" id="IPR035418">
    <property type="entry name" value="AraC-bd_2"/>
</dbReference>
<keyword evidence="1" id="KW-0805">Transcription regulation</keyword>
<evidence type="ECO:0000256" key="1">
    <source>
        <dbReference type="ARBA" id="ARBA00023015"/>
    </source>
</evidence>
<protein>
    <submittedName>
        <fullName evidence="5">AraC family transcriptional regulator</fullName>
    </submittedName>
</protein>
<evidence type="ECO:0000313" key="5">
    <source>
        <dbReference type="EMBL" id="PXX49520.1"/>
    </source>
</evidence>
<evidence type="ECO:0000259" key="4">
    <source>
        <dbReference type="PROSITE" id="PS01124"/>
    </source>
</evidence>
<dbReference type="InterPro" id="IPR050204">
    <property type="entry name" value="AraC_XylS_family_regulators"/>
</dbReference>
<dbReference type="Proteomes" id="UP000248395">
    <property type="component" value="Unassembled WGS sequence"/>
</dbReference>
<dbReference type="EMBL" id="QJKC01000004">
    <property type="protein sequence ID" value="PXX49520.1"/>
    <property type="molecule type" value="Genomic_DNA"/>
</dbReference>
<keyword evidence="6" id="KW-1185">Reference proteome</keyword>